<feature type="transmembrane region" description="Helical" evidence="1">
    <location>
        <begin position="262"/>
        <end position="282"/>
    </location>
</feature>
<name>Q6ANG8_DESPS</name>
<evidence type="ECO:0008006" key="4">
    <source>
        <dbReference type="Google" id="ProtNLM"/>
    </source>
</evidence>
<protein>
    <recommendedName>
        <fullName evidence="4">EamA domain-containing protein</fullName>
    </recommendedName>
</protein>
<dbReference type="Proteomes" id="UP000000602">
    <property type="component" value="Chromosome"/>
</dbReference>
<feature type="transmembrane region" description="Helical" evidence="1">
    <location>
        <begin position="127"/>
        <end position="145"/>
    </location>
</feature>
<dbReference type="HOGENOM" id="CLU_054358_0_0_7"/>
<feature type="transmembrane region" description="Helical" evidence="1">
    <location>
        <begin position="288"/>
        <end position="308"/>
    </location>
</feature>
<dbReference type="EMBL" id="CR522870">
    <property type="protein sequence ID" value="CAG36106.1"/>
    <property type="molecule type" value="Genomic_DNA"/>
</dbReference>
<dbReference type="InterPro" id="IPR032713">
    <property type="entry name" value="EmrE"/>
</dbReference>
<proteinExistence type="predicted"/>
<feature type="transmembrane region" description="Helical" evidence="1">
    <location>
        <begin position="151"/>
        <end position="171"/>
    </location>
</feature>
<evidence type="ECO:0000256" key="1">
    <source>
        <dbReference type="SAM" id="Phobius"/>
    </source>
</evidence>
<gene>
    <name evidence="2" type="ordered locus">DP1377</name>
</gene>
<feature type="transmembrane region" description="Helical" evidence="1">
    <location>
        <begin position="201"/>
        <end position="223"/>
    </location>
</feature>
<keyword evidence="1" id="KW-1133">Transmembrane helix</keyword>
<dbReference type="SUPFAM" id="SSF103481">
    <property type="entry name" value="Multidrug resistance efflux transporter EmrE"/>
    <property type="match status" value="2"/>
</dbReference>
<keyword evidence="3" id="KW-1185">Reference proteome</keyword>
<dbReference type="OrthoDB" id="3457556at2"/>
<dbReference type="eggNOG" id="COG0697">
    <property type="taxonomic scope" value="Bacteria"/>
</dbReference>
<accession>Q6ANG8</accession>
<organism evidence="2 3">
    <name type="scientific">Desulfotalea psychrophila (strain LSv54 / DSM 12343)</name>
    <dbReference type="NCBI Taxonomy" id="177439"/>
    <lineage>
        <taxon>Bacteria</taxon>
        <taxon>Pseudomonadati</taxon>
        <taxon>Thermodesulfobacteriota</taxon>
        <taxon>Desulfobulbia</taxon>
        <taxon>Desulfobulbales</taxon>
        <taxon>Desulfocapsaceae</taxon>
        <taxon>Desulfotalea</taxon>
    </lineage>
</organism>
<keyword evidence="1" id="KW-0812">Transmembrane</keyword>
<keyword evidence="1" id="KW-0472">Membrane</keyword>
<feature type="transmembrane region" description="Helical" evidence="1">
    <location>
        <begin position="229"/>
        <end position="250"/>
    </location>
</feature>
<reference evidence="3" key="1">
    <citation type="journal article" date="2004" name="Environ. Microbiol.">
        <title>The genome of Desulfotalea psychrophila, a sulfate-reducing bacterium from permanently cold Arctic sediments.</title>
        <authorList>
            <person name="Rabus R."/>
            <person name="Ruepp A."/>
            <person name="Frickey T."/>
            <person name="Rattei T."/>
            <person name="Fartmann B."/>
            <person name="Stark M."/>
            <person name="Bauer M."/>
            <person name="Zibat A."/>
            <person name="Lombardot T."/>
            <person name="Becker I."/>
            <person name="Amann J."/>
            <person name="Gellner K."/>
            <person name="Teeling H."/>
            <person name="Leuschner W.D."/>
            <person name="Gloeckner F.-O."/>
            <person name="Lupas A.N."/>
            <person name="Amann R."/>
            <person name="Klenk H.-P."/>
        </authorList>
    </citation>
    <scope>NUCLEOTIDE SEQUENCE [LARGE SCALE GENOMIC DNA]</scope>
    <source>
        <strain evidence="3">DSM 12343 / LSv54</strain>
    </source>
</reference>
<feature type="transmembrane region" description="Helical" evidence="1">
    <location>
        <begin position="64"/>
        <end position="87"/>
    </location>
</feature>
<dbReference type="STRING" id="177439.DP1377"/>
<evidence type="ECO:0000313" key="3">
    <source>
        <dbReference type="Proteomes" id="UP000000602"/>
    </source>
</evidence>
<dbReference type="KEGG" id="dps:DP1377"/>
<dbReference type="InterPro" id="IPR037185">
    <property type="entry name" value="EmrE-like"/>
</dbReference>
<feature type="transmembrane region" description="Helical" evidence="1">
    <location>
        <begin position="32"/>
        <end position="52"/>
    </location>
</feature>
<dbReference type="AlphaFoldDB" id="Q6ANG8"/>
<evidence type="ECO:0000313" key="2">
    <source>
        <dbReference type="EMBL" id="CAG36106.1"/>
    </source>
</evidence>
<dbReference type="Pfam" id="PF13536">
    <property type="entry name" value="EmrE"/>
    <property type="match status" value="1"/>
</dbReference>
<dbReference type="RefSeq" id="WP_011188618.1">
    <property type="nucleotide sequence ID" value="NC_006138.1"/>
</dbReference>
<feature type="transmembrane region" description="Helical" evidence="1">
    <location>
        <begin position="99"/>
        <end position="120"/>
    </location>
</feature>
<sequence length="319" mass="34784">MLKSILLGTLAGAFFSSTFLLNEVMSVAGGHWLWSASLRYLFMIIFLSAILFSQGGLRQIKDVLKLFASNWIFWLLSGSIGFGAFYALLCFSADFTPGWIIATTWQFTVVASLFIFILFGRSLPKRVWLFALLIFIGACLVNLSHMGEVNLHTIMLGALPVMIATFCYPLGNQLVWEAKIGGHRHLPKIDSPLLDNTFNKVMLLSLGSVPLWIVLICILHPPLPSPTQVLNSSLVAFFSGVLATTIFLAARSKAKDSTELAGVDASQATEVGFALVGGMIFLDSPLPDLAAIIGLLLIVTGIIMLVWCQKKHKPCESAC</sequence>